<dbReference type="InterPro" id="IPR001279">
    <property type="entry name" value="Metallo-B-lactamas"/>
</dbReference>
<dbReference type="PANTHER" id="PTHR30619:SF1">
    <property type="entry name" value="RECOMBINATION PROTEIN 2"/>
    <property type="match status" value="1"/>
</dbReference>
<evidence type="ECO:0000313" key="2">
    <source>
        <dbReference type="EMBL" id="MEA5476857.1"/>
    </source>
</evidence>
<dbReference type="PANTHER" id="PTHR30619">
    <property type="entry name" value="DNA INTERNALIZATION/COMPETENCE PROTEIN COMEC/REC2"/>
    <property type="match status" value="1"/>
</dbReference>
<protein>
    <submittedName>
        <fullName evidence="2">MBL fold metallo-hydrolase</fullName>
    </submittedName>
</protein>
<dbReference type="Gene3D" id="3.60.15.10">
    <property type="entry name" value="Ribonuclease Z/Hydroxyacylglutathione hydrolase-like"/>
    <property type="match status" value="1"/>
</dbReference>
<proteinExistence type="predicted"/>
<evidence type="ECO:0000313" key="3">
    <source>
        <dbReference type="Proteomes" id="UP001301388"/>
    </source>
</evidence>
<sequence length="327" mass="35923">MDLPRLIILDVAHGNCAILQDTEGTVVIDCAHGYTLIDTLRQLGVSQIDRIIISHADEDHIEGFIKLLLDESITIKHIYLNPDASKRTDISVELRIAIADAKERRNTKQDFLHTEMNGTLDVGQVNIQILAPSMDLVGQAGGLDLRKNKLNSNSVSAVIRLVYKSRGVALLAGDIDDIGLNNLTNHNSDFAADVLVFPHHGGNASLGGKGNQQFTKHLCEKVQPILILFSNGRNKHNNPRKEIIETVLDILPDVHIMCTQLAKTCSPETLVISPTHLNTLPSKGREINHCCGGTVVINLSETETTYSPSSDHRQFVKENIVSALCMR</sequence>
<dbReference type="RefSeq" id="WP_323260123.1">
    <property type="nucleotide sequence ID" value="NZ_JAYGIE010000012.1"/>
</dbReference>
<dbReference type="Pfam" id="PF00753">
    <property type="entry name" value="Lactamase_B"/>
    <property type="match status" value="1"/>
</dbReference>
<comment type="caution">
    <text evidence="2">The sequence shown here is derived from an EMBL/GenBank/DDBJ whole genome shotgun (WGS) entry which is preliminary data.</text>
</comment>
<dbReference type="EMBL" id="JAYGIE010000012">
    <property type="protein sequence ID" value="MEA5476857.1"/>
    <property type="molecule type" value="Genomic_DNA"/>
</dbReference>
<dbReference type="InterPro" id="IPR052159">
    <property type="entry name" value="Competence_DNA_uptake"/>
</dbReference>
<name>A0ABU5TF07_9CYAN</name>
<accession>A0ABU5TF07</accession>
<dbReference type="Proteomes" id="UP001301388">
    <property type="component" value="Unassembled WGS sequence"/>
</dbReference>
<keyword evidence="3" id="KW-1185">Reference proteome</keyword>
<feature type="domain" description="Metallo-beta-lactamase" evidence="1">
    <location>
        <begin position="12"/>
        <end position="68"/>
    </location>
</feature>
<dbReference type="InterPro" id="IPR036866">
    <property type="entry name" value="RibonucZ/Hydroxyglut_hydro"/>
</dbReference>
<reference evidence="2 3" key="1">
    <citation type="submission" date="2023-12" db="EMBL/GenBank/DDBJ databases">
        <title>Baltic Sea Cyanobacteria.</title>
        <authorList>
            <person name="Delbaje E."/>
            <person name="Fewer D.P."/>
            <person name="Shishido T.K."/>
        </authorList>
    </citation>
    <scope>NUCLEOTIDE SEQUENCE [LARGE SCALE GENOMIC DNA]</scope>
    <source>
        <strain evidence="2 3">UHCC 0370</strain>
    </source>
</reference>
<organism evidence="2 3">
    <name type="scientific">Pseudanabaena galeata UHCC 0370</name>
    <dbReference type="NCBI Taxonomy" id="3110310"/>
    <lineage>
        <taxon>Bacteria</taxon>
        <taxon>Bacillati</taxon>
        <taxon>Cyanobacteriota</taxon>
        <taxon>Cyanophyceae</taxon>
        <taxon>Pseudanabaenales</taxon>
        <taxon>Pseudanabaenaceae</taxon>
        <taxon>Pseudanabaena</taxon>
    </lineage>
</organism>
<dbReference type="SUPFAM" id="SSF56281">
    <property type="entry name" value="Metallo-hydrolase/oxidoreductase"/>
    <property type="match status" value="1"/>
</dbReference>
<evidence type="ECO:0000259" key="1">
    <source>
        <dbReference type="Pfam" id="PF00753"/>
    </source>
</evidence>
<gene>
    <name evidence="2" type="ORF">VB774_04410</name>
</gene>